<reference evidence="2" key="1">
    <citation type="journal article" date="2022" name="Plant J.">
        <title>Strategies of tolerance reflected in two North American maple genomes.</title>
        <authorList>
            <person name="McEvoy S.L."/>
            <person name="Sezen U.U."/>
            <person name="Trouern-Trend A."/>
            <person name="McMahon S.M."/>
            <person name="Schaberg P.G."/>
            <person name="Yang J."/>
            <person name="Wegrzyn J.L."/>
            <person name="Swenson N.G."/>
        </authorList>
    </citation>
    <scope>NUCLEOTIDE SEQUENCE</scope>
    <source>
        <strain evidence="2">91603</strain>
    </source>
</reference>
<dbReference type="AlphaFoldDB" id="A0AAD5IB29"/>
<dbReference type="Proteomes" id="UP001064489">
    <property type="component" value="Chromosome 12"/>
</dbReference>
<organism evidence="2 3">
    <name type="scientific">Acer negundo</name>
    <name type="common">Box elder</name>
    <dbReference type="NCBI Taxonomy" id="4023"/>
    <lineage>
        <taxon>Eukaryota</taxon>
        <taxon>Viridiplantae</taxon>
        <taxon>Streptophyta</taxon>
        <taxon>Embryophyta</taxon>
        <taxon>Tracheophyta</taxon>
        <taxon>Spermatophyta</taxon>
        <taxon>Magnoliopsida</taxon>
        <taxon>eudicotyledons</taxon>
        <taxon>Gunneridae</taxon>
        <taxon>Pentapetalae</taxon>
        <taxon>rosids</taxon>
        <taxon>malvids</taxon>
        <taxon>Sapindales</taxon>
        <taxon>Sapindaceae</taxon>
        <taxon>Hippocastanoideae</taxon>
        <taxon>Acereae</taxon>
        <taxon>Acer</taxon>
    </lineage>
</organism>
<name>A0AAD5IB29_ACENE</name>
<dbReference type="InterPro" id="IPR000477">
    <property type="entry name" value="RT_dom"/>
</dbReference>
<dbReference type="InterPro" id="IPR043128">
    <property type="entry name" value="Rev_trsase/Diguanyl_cyclase"/>
</dbReference>
<dbReference type="PANTHER" id="PTHR33064">
    <property type="entry name" value="POL PROTEIN"/>
    <property type="match status" value="1"/>
</dbReference>
<dbReference type="Gene3D" id="3.30.70.270">
    <property type="match status" value="2"/>
</dbReference>
<evidence type="ECO:0000313" key="3">
    <source>
        <dbReference type="Proteomes" id="UP001064489"/>
    </source>
</evidence>
<dbReference type="Pfam" id="PF00078">
    <property type="entry name" value="RVT_1"/>
    <property type="match status" value="1"/>
</dbReference>
<keyword evidence="3" id="KW-1185">Reference proteome</keyword>
<sequence>MDSLPFDLKTAPSLFQKAITRSFYPILHSALIYIDDILLFSSDENSHNHLLHQFYGLINQYGFILSEKKSSIGQIDIDFLGMHILNGKYHLGSHLASQLLEFPDSNLTTKQVQQFFGIVNFIRDFLPHVMRYISILSTLLKKNFPFWDRCHTDAITKFKEIAQSPPALTIPSICQLIL</sequence>
<proteinExistence type="predicted"/>
<protein>
    <recommendedName>
        <fullName evidence="1">Reverse transcriptase domain-containing protein</fullName>
    </recommendedName>
</protein>
<feature type="domain" description="Reverse transcriptase" evidence="1">
    <location>
        <begin position="1"/>
        <end position="84"/>
    </location>
</feature>
<dbReference type="InterPro" id="IPR051320">
    <property type="entry name" value="Viral_Replic_Matur_Polypro"/>
</dbReference>
<reference evidence="2" key="2">
    <citation type="submission" date="2023-02" db="EMBL/GenBank/DDBJ databases">
        <authorList>
            <person name="Swenson N.G."/>
            <person name="Wegrzyn J.L."/>
            <person name="Mcevoy S.L."/>
        </authorList>
    </citation>
    <scope>NUCLEOTIDE SEQUENCE</scope>
    <source>
        <strain evidence="2">91603</strain>
        <tissue evidence="2">Leaf</tissue>
    </source>
</reference>
<dbReference type="SUPFAM" id="SSF56672">
    <property type="entry name" value="DNA/RNA polymerases"/>
    <property type="match status" value="1"/>
</dbReference>
<dbReference type="PANTHER" id="PTHR33064:SF37">
    <property type="entry name" value="RIBONUCLEASE H"/>
    <property type="match status" value="1"/>
</dbReference>
<gene>
    <name evidence="2" type="ORF">LWI28_019509</name>
</gene>
<dbReference type="EMBL" id="JAJSOW010000107">
    <property type="protein sequence ID" value="KAI9157266.1"/>
    <property type="molecule type" value="Genomic_DNA"/>
</dbReference>
<dbReference type="PROSITE" id="PS50878">
    <property type="entry name" value="RT_POL"/>
    <property type="match status" value="1"/>
</dbReference>
<comment type="caution">
    <text evidence="2">The sequence shown here is derived from an EMBL/GenBank/DDBJ whole genome shotgun (WGS) entry which is preliminary data.</text>
</comment>
<evidence type="ECO:0000259" key="1">
    <source>
        <dbReference type="PROSITE" id="PS50878"/>
    </source>
</evidence>
<evidence type="ECO:0000313" key="2">
    <source>
        <dbReference type="EMBL" id="KAI9157266.1"/>
    </source>
</evidence>
<dbReference type="InterPro" id="IPR043502">
    <property type="entry name" value="DNA/RNA_pol_sf"/>
</dbReference>
<accession>A0AAD5IB29</accession>